<name>G2KMC5_MICAA</name>
<gene>
    <name evidence="2" type="ordered locus">MICA_1910</name>
</gene>
<evidence type="ECO:0000313" key="3">
    <source>
        <dbReference type="Proteomes" id="UP000009286"/>
    </source>
</evidence>
<dbReference type="HOGENOM" id="CLU_2936377_0_0_5"/>
<feature type="compositionally biased region" description="Pro residues" evidence="1">
    <location>
        <begin position="51"/>
        <end position="60"/>
    </location>
</feature>
<evidence type="ECO:0000256" key="1">
    <source>
        <dbReference type="SAM" id="MobiDB-lite"/>
    </source>
</evidence>
<sequence>MGKREMQGTLVKPHQNRFSPDPFRNRNTGLSHPNTQSYPQIDPHVFELPPSSHPTPLPPA</sequence>
<dbReference type="AlphaFoldDB" id="G2KMC5"/>
<dbReference type="EMBL" id="CP002382">
    <property type="protein sequence ID" value="AEP10219.1"/>
    <property type="molecule type" value="Genomic_DNA"/>
</dbReference>
<proteinExistence type="predicted"/>
<dbReference type="Proteomes" id="UP000009286">
    <property type="component" value="Chromosome"/>
</dbReference>
<dbReference type="KEGG" id="mai:MICA_1910"/>
<reference evidence="2 3" key="1">
    <citation type="journal article" date="2011" name="BMC Genomics">
        <title>Genomic insights into an obligate epibiotic bacterial predator: Micavibrio aeruginosavorus ARL-13.</title>
        <authorList>
            <person name="Wang Z."/>
            <person name="Kadouri D."/>
            <person name="Wu M."/>
        </authorList>
    </citation>
    <scope>NUCLEOTIDE SEQUENCE [LARGE SCALE GENOMIC DNA]</scope>
    <source>
        <strain evidence="2 3">ARL-13</strain>
    </source>
</reference>
<keyword evidence="3" id="KW-1185">Reference proteome</keyword>
<organism evidence="2 3">
    <name type="scientific">Micavibrio aeruginosavorus (strain ARL-13)</name>
    <dbReference type="NCBI Taxonomy" id="856793"/>
    <lineage>
        <taxon>Bacteria</taxon>
        <taxon>Pseudomonadati</taxon>
        <taxon>Bdellovibrionota</taxon>
        <taxon>Bdellovibrionia</taxon>
        <taxon>Bdellovibrionales</taxon>
        <taxon>Pseudobdellovibrionaceae</taxon>
        <taxon>Micavibrio</taxon>
    </lineage>
</organism>
<dbReference type="STRING" id="856793.MICA_1910"/>
<evidence type="ECO:0000313" key="2">
    <source>
        <dbReference type="EMBL" id="AEP10219.1"/>
    </source>
</evidence>
<feature type="compositionally biased region" description="Polar residues" evidence="1">
    <location>
        <begin position="25"/>
        <end position="39"/>
    </location>
</feature>
<accession>G2KMC5</accession>
<feature type="region of interest" description="Disordered" evidence="1">
    <location>
        <begin position="1"/>
        <end position="60"/>
    </location>
</feature>
<protein>
    <submittedName>
        <fullName evidence="2">Uncharacterized protein</fullName>
    </submittedName>
</protein>